<keyword evidence="5" id="KW-1185">Reference proteome</keyword>
<reference evidence="4" key="1">
    <citation type="journal article" date="2022" name="Int. J. Mol. Sci.">
        <title>Draft Genome of Tanacetum Coccineum: Genomic Comparison of Closely Related Tanacetum-Family Plants.</title>
        <authorList>
            <person name="Yamashiro T."/>
            <person name="Shiraishi A."/>
            <person name="Nakayama K."/>
            <person name="Satake H."/>
        </authorList>
    </citation>
    <scope>NUCLEOTIDE SEQUENCE</scope>
</reference>
<feature type="compositionally biased region" description="Polar residues" evidence="2">
    <location>
        <begin position="1222"/>
        <end position="1231"/>
    </location>
</feature>
<proteinExistence type="predicted"/>
<dbReference type="InterPro" id="IPR016641">
    <property type="entry name" value="EGD2/NACA0like"/>
</dbReference>
<gene>
    <name evidence="4" type="ORF">Tco_0654727</name>
</gene>
<feature type="region of interest" description="Disordered" evidence="2">
    <location>
        <begin position="472"/>
        <end position="531"/>
    </location>
</feature>
<evidence type="ECO:0000313" key="4">
    <source>
        <dbReference type="EMBL" id="GJS59943.1"/>
    </source>
</evidence>
<feature type="compositionally biased region" description="Basic and acidic residues" evidence="2">
    <location>
        <begin position="1169"/>
        <end position="1208"/>
    </location>
</feature>
<feature type="compositionally biased region" description="Low complexity" evidence="2">
    <location>
        <begin position="1346"/>
        <end position="1356"/>
    </location>
</feature>
<name>A0ABQ4X4G5_9ASTR</name>
<feature type="compositionally biased region" description="Basic and acidic residues" evidence="2">
    <location>
        <begin position="761"/>
        <end position="770"/>
    </location>
</feature>
<reference evidence="4" key="2">
    <citation type="submission" date="2022-01" db="EMBL/GenBank/DDBJ databases">
        <authorList>
            <person name="Yamashiro T."/>
            <person name="Shiraishi A."/>
            <person name="Satake H."/>
            <person name="Nakayama K."/>
        </authorList>
    </citation>
    <scope>NUCLEOTIDE SEQUENCE</scope>
</reference>
<feature type="region of interest" description="Disordered" evidence="2">
    <location>
        <begin position="1319"/>
        <end position="1377"/>
    </location>
</feature>
<accession>A0ABQ4X4G5</accession>
<feature type="non-terminal residue" evidence="4">
    <location>
        <position position="1590"/>
    </location>
</feature>
<dbReference type="Proteomes" id="UP001151760">
    <property type="component" value="Unassembled WGS sequence"/>
</dbReference>
<feature type="region of interest" description="Disordered" evidence="2">
    <location>
        <begin position="1118"/>
        <end position="1252"/>
    </location>
</feature>
<evidence type="ECO:0000256" key="1">
    <source>
        <dbReference type="SAM" id="Coils"/>
    </source>
</evidence>
<dbReference type="EMBL" id="BQNB010009186">
    <property type="protein sequence ID" value="GJS59943.1"/>
    <property type="molecule type" value="Genomic_DNA"/>
</dbReference>
<evidence type="ECO:0000256" key="2">
    <source>
        <dbReference type="SAM" id="MobiDB-lite"/>
    </source>
</evidence>
<protein>
    <submittedName>
        <fullName evidence="4">Retrovirus-related pol polyprotein from transposon TNT 1-94</fullName>
    </submittedName>
</protein>
<comment type="caution">
    <text evidence="4">The sequence shown here is derived from an EMBL/GenBank/DDBJ whole genome shotgun (WGS) entry which is preliminary data.</text>
</comment>
<sequence length="1590" mass="181728">MMNSLNLGQRILNALSTLSTFLTFLHMKTPLQLFYPLFRTLSLLKRSPEFTTADDLTAIQEPDHAESADILSRLNLNQWSREKHIDLVNIIGEPLAGITDRSRIRDSDAASAHECSYVNFLSKIKPKKLTEVLEEEGWVLAMTEEPNQFKRNKMDVKSAFLNGKISEEVCVEQPPGFESNEFPNHVCRLNKALYGLKQAPRAWYETLSKFLTQHKFVRGFQIKQDSKGIFICQEKYVKDLLKKYDLADSASVKCLMLPPNNLGLDESGVSSIQKDQALVSKHTQTQTMPDVTLIEKVPLELDAVLKSSRLKVSWLTMMFSMTRYHFIRDHILKGDIEVHFVPTELQLADIFTKPLAEPSFTRLVAELEVDDATKAIFKTVVPLPPKETVRAGLAILGLVNKDKPSLTSTELVNSSPLKLKYFSPIWKIFMQYTTPSASEVSLTSHMLKVAKLSNEPDESLILPSEEVNAEATADKSKYGTNVQPLSQPKAPTAKKFKKKKIPPSSRPKVSKDSREMNPPSTTTHLRETEEFVVPDVPLQSLEASVTAEVQDNQPKAADTTDVPKKIVEEEEVAEEQTMDSPHDTESEIKVVKSLFTIHLFEVQNQKMKDYEESAETQAQLNKKVVKQLNRQFNISYVAQSNRFVTLQKELSKVIKSEVAKKDVKDLLESAVIIDKTAEGEKKLKDTNAIPALTQGEHKTAENITPPEPLPKTQGELGYKESTLPVSETKFNKESAMVLYNPEKESLFETTSSKFSLTPPREPTHPRDSSKGKAVSMIEEPGNELVKYQEERGSNPKAPKLKPFITLDGPLSQEEYIKQIKELNRISDLKAEQEKLEQEMRKLLNPATLKAQAQKWTEREAKKAKMMEEYNHQIFLRADTLPITKISYIVNSRKEATIKITREDRTSPPSELATLITIEERKIKRTEFIREMFVIEDVSEVIKEVLVTKDVRVDGMDRNLIPPPGIMPIQVRLQRQIKVDSEIAKEMVSRMNDVIEARSDCTKAREILAVKGLSECKTLESNVRRIQVKDIVKEVEDHLKTYSSARMYISWIVGKILTDHALSYAFTATPDVPAFYIQQLLRTVKQVPNANESIRFMVEKKDIIYTMDMFRATLKLPKLRTPRATRTPNPDVVQKKKKGKQIAGESSTPKISLKIRIKQKKPTPTTPLPHIEKSDDDSGNRLEPESYKENQDEVINDEEKKDDDNKKKDDDDDDDDHADHSLIKSQRTGSSEIRTEKIQTPILSPPRSIRTDLSSDKAIAEELTRILKKVNEALKEIVPKLATSATMNLSKKIFQVADPEFWNALKAKYEKSCRYDAFRKCDHKDHPGDDAPQEREENAKRKKTYRSSKSAKGSSSKQPAKESNTSTSQQPQQQDFDAWRVPTIYDHERMEAIIRDMLSNQFRDAEEYAYHLEQSKNYTKNKVVWESRQEDLSRLKQDASVLYGPQRNPNEPPRYLYNKDLFFLKNGKTEEKKYVLSLYEIHATLFPEEDLEEKMIRWERVHDFLLRIESHQIKTNLTAPTLTFPGIKACNPYSIVDEPSVGLIYLNNKEEKRIMDLIEIAKFCDATLEKVLKEVKLKIFETEFKMKTPLL</sequence>
<feature type="compositionally biased region" description="Basic and acidic residues" evidence="2">
    <location>
        <begin position="1319"/>
        <end position="1338"/>
    </location>
</feature>
<feature type="coiled-coil region" evidence="1">
    <location>
        <begin position="818"/>
        <end position="845"/>
    </location>
</feature>
<evidence type="ECO:0000259" key="3">
    <source>
        <dbReference type="Pfam" id="PF07727"/>
    </source>
</evidence>
<organism evidence="4 5">
    <name type="scientific">Tanacetum coccineum</name>
    <dbReference type="NCBI Taxonomy" id="301880"/>
    <lineage>
        <taxon>Eukaryota</taxon>
        <taxon>Viridiplantae</taxon>
        <taxon>Streptophyta</taxon>
        <taxon>Embryophyta</taxon>
        <taxon>Tracheophyta</taxon>
        <taxon>Spermatophyta</taxon>
        <taxon>Magnoliopsida</taxon>
        <taxon>eudicotyledons</taxon>
        <taxon>Gunneridae</taxon>
        <taxon>Pentapetalae</taxon>
        <taxon>asterids</taxon>
        <taxon>campanulids</taxon>
        <taxon>Asterales</taxon>
        <taxon>Asteraceae</taxon>
        <taxon>Asteroideae</taxon>
        <taxon>Anthemideae</taxon>
        <taxon>Anthemidinae</taxon>
        <taxon>Tanacetum</taxon>
    </lineage>
</organism>
<feature type="region of interest" description="Disordered" evidence="2">
    <location>
        <begin position="750"/>
        <end position="774"/>
    </location>
</feature>
<dbReference type="PANTHER" id="PTHR21713">
    <property type="entry name" value="NASCENT POLYPEPTIDE ASSOCIATED COMPLEX ALPHA SUBUNIT-RELATED"/>
    <property type="match status" value="1"/>
</dbReference>
<dbReference type="InterPro" id="IPR013103">
    <property type="entry name" value="RVT_2"/>
</dbReference>
<keyword evidence="1" id="KW-0175">Coiled coil</keyword>
<feature type="compositionally biased region" description="Basic residues" evidence="2">
    <location>
        <begin position="492"/>
        <end position="501"/>
    </location>
</feature>
<dbReference type="Pfam" id="PF07727">
    <property type="entry name" value="RVT_2"/>
    <property type="match status" value="1"/>
</dbReference>
<evidence type="ECO:0000313" key="5">
    <source>
        <dbReference type="Proteomes" id="UP001151760"/>
    </source>
</evidence>
<feature type="domain" description="Reverse transcriptase Ty1/copia-type" evidence="3">
    <location>
        <begin position="151"/>
        <end position="217"/>
    </location>
</feature>